<reference evidence="3" key="1">
    <citation type="journal article" date="2012" name="PLoS Genet.">
        <title>The genomes of the fungal plant pathogens Cladosporium fulvum and Dothistroma septosporum reveal adaptation to different hosts and lifestyles but also signatures of common ancestry.</title>
        <authorList>
            <person name="de Wit P.J.G.M."/>
            <person name="van der Burgt A."/>
            <person name="Oekmen B."/>
            <person name="Stergiopoulos I."/>
            <person name="Abd-Elsalam K.A."/>
            <person name="Aerts A.L."/>
            <person name="Bahkali A.H."/>
            <person name="Beenen H.G."/>
            <person name="Chettri P."/>
            <person name="Cox M.P."/>
            <person name="Datema E."/>
            <person name="de Vries R.P."/>
            <person name="Dhillon B."/>
            <person name="Ganley A.R."/>
            <person name="Griffiths S.A."/>
            <person name="Guo Y."/>
            <person name="Hamelin R.C."/>
            <person name="Henrissat B."/>
            <person name="Kabir M.S."/>
            <person name="Jashni M.K."/>
            <person name="Kema G."/>
            <person name="Klaubauf S."/>
            <person name="Lapidus A."/>
            <person name="Levasseur A."/>
            <person name="Lindquist E."/>
            <person name="Mehrabi R."/>
            <person name="Ohm R.A."/>
            <person name="Owen T.J."/>
            <person name="Salamov A."/>
            <person name="Schwelm A."/>
            <person name="Schijlen E."/>
            <person name="Sun H."/>
            <person name="van den Burg H.A."/>
            <person name="van Ham R.C.H.J."/>
            <person name="Zhang S."/>
            <person name="Goodwin S.B."/>
            <person name="Grigoriev I.V."/>
            <person name="Collemare J."/>
            <person name="Bradshaw R.E."/>
        </authorList>
    </citation>
    <scope>NUCLEOTIDE SEQUENCE [LARGE SCALE GENOMIC DNA]</scope>
    <source>
        <strain evidence="3">NZE10 / CBS 128990</strain>
    </source>
</reference>
<evidence type="ECO:0000256" key="1">
    <source>
        <dbReference type="SAM" id="MobiDB-lite"/>
    </source>
</evidence>
<feature type="compositionally biased region" description="Polar residues" evidence="1">
    <location>
        <begin position="35"/>
        <end position="54"/>
    </location>
</feature>
<feature type="compositionally biased region" description="Basic and acidic residues" evidence="1">
    <location>
        <begin position="172"/>
        <end position="183"/>
    </location>
</feature>
<dbReference type="HOGENOM" id="CLU_1475143_0_0_1"/>
<dbReference type="AlphaFoldDB" id="N1PZA4"/>
<feature type="region of interest" description="Disordered" evidence="1">
    <location>
        <begin position="1"/>
        <end position="61"/>
    </location>
</feature>
<feature type="region of interest" description="Disordered" evidence="1">
    <location>
        <begin position="112"/>
        <end position="142"/>
    </location>
</feature>
<reference evidence="2 3" key="2">
    <citation type="journal article" date="2012" name="PLoS Pathog.">
        <title>Diverse lifestyles and strategies of plant pathogenesis encoded in the genomes of eighteen Dothideomycetes fungi.</title>
        <authorList>
            <person name="Ohm R.A."/>
            <person name="Feau N."/>
            <person name="Henrissat B."/>
            <person name="Schoch C.L."/>
            <person name="Horwitz B.A."/>
            <person name="Barry K.W."/>
            <person name="Condon B.J."/>
            <person name="Copeland A.C."/>
            <person name="Dhillon B."/>
            <person name="Glaser F."/>
            <person name="Hesse C.N."/>
            <person name="Kosti I."/>
            <person name="LaButti K."/>
            <person name="Lindquist E.A."/>
            <person name="Lucas S."/>
            <person name="Salamov A.A."/>
            <person name="Bradshaw R.E."/>
            <person name="Ciuffetti L."/>
            <person name="Hamelin R.C."/>
            <person name="Kema G.H.J."/>
            <person name="Lawrence C."/>
            <person name="Scott J.A."/>
            <person name="Spatafora J.W."/>
            <person name="Turgeon B.G."/>
            <person name="de Wit P.J.G.M."/>
            <person name="Zhong S."/>
            <person name="Goodwin S.B."/>
            <person name="Grigoriev I.V."/>
        </authorList>
    </citation>
    <scope>NUCLEOTIDE SEQUENCE [LARGE SCALE GENOMIC DNA]</scope>
    <source>
        <strain evidence="3">NZE10 / CBS 128990</strain>
    </source>
</reference>
<sequence length="183" mass="20450">MKSHRTSHRSNSTIDPQRESSATASLRAAFRKSASLPSINKSNPRPRSTSSATAADSGVSIKSKPALTARDWYYKGRPKTQVCKLHVVSYSSAHTRAAVDLMRELLEIRYPEQAPSPKATRSDGATERVIDDESRPLLLTTPPRKRGLVEELRRCGGMAWPRRWNLSKSRPGRQDDRPDNDAQ</sequence>
<evidence type="ECO:0000313" key="2">
    <source>
        <dbReference type="EMBL" id="EME47700.1"/>
    </source>
</evidence>
<accession>N1PZA4</accession>
<proteinExistence type="predicted"/>
<name>N1PZA4_DOTSN</name>
<feature type="compositionally biased region" description="Polar residues" evidence="1">
    <location>
        <begin position="9"/>
        <end position="24"/>
    </location>
</feature>
<organism evidence="2 3">
    <name type="scientific">Dothistroma septosporum (strain NZE10 / CBS 128990)</name>
    <name type="common">Red band needle blight fungus</name>
    <name type="synonym">Mycosphaerella pini</name>
    <dbReference type="NCBI Taxonomy" id="675120"/>
    <lineage>
        <taxon>Eukaryota</taxon>
        <taxon>Fungi</taxon>
        <taxon>Dikarya</taxon>
        <taxon>Ascomycota</taxon>
        <taxon>Pezizomycotina</taxon>
        <taxon>Dothideomycetes</taxon>
        <taxon>Dothideomycetidae</taxon>
        <taxon>Mycosphaerellales</taxon>
        <taxon>Mycosphaerellaceae</taxon>
        <taxon>Dothistroma</taxon>
    </lineage>
</organism>
<dbReference type="OrthoDB" id="3631810at2759"/>
<dbReference type="Proteomes" id="UP000016933">
    <property type="component" value="Unassembled WGS sequence"/>
</dbReference>
<dbReference type="EMBL" id="KB446536">
    <property type="protein sequence ID" value="EME47700.1"/>
    <property type="molecule type" value="Genomic_DNA"/>
</dbReference>
<protein>
    <submittedName>
        <fullName evidence="2">Uncharacterized protein</fullName>
    </submittedName>
</protein>
<keyword evidence="3" id="KW-1185">Reference proteome</keyword>
<gene>
    <name evidence="2" type="ORF">DOTSEDRAFT_146571</name>
</gene>
<feature type="region of interest" description="Disordered" evidence="1">
    <location>
        <begin position="162"/>
        <end position="183"/>
    </location>
</feature>
<evidence type="ECO:0000313" key="3">
    <source>
        <dbReference type="Proteomes" id="UP000016933"/>
    </source>
</evidence>
<feature type="compositionally biased region" description="Basic and acidic residues" evidence="1">
    <location>
        <begin position="120"/>
        <end position="135"/>
    </location>
</feature>